<name>A0ABT0C725_THEVL</name>
<dbReference type="InterPro" id="IPR018197">
    <property type="entry name" value="Glycerate_kinase_RE-like"/>
</dbReference>
<dbReference type="Gene3D" id="3.90.1510.10">
    <property type="entry name" value="Glycerate kinase, domain 2"/>
    <property type="match status" value="1"/>
</dbReference>
<sequence length="390" mass="40861">MVCPDSFKGSLTATEAAQSIARGIRRVLPTAEVEPIPLADGGEGTLEVLLTVLGGEKKGLWVTGPLGDPVWAEYGVLASGQLALLELAQVAGLTLVPPEQRDPTRTTTYGLGELLRAVCQEPIPEIWLGLGGSATVDGGSGMAQALGYQLLDAAGDAIGWGGGELARLDRIQPPAHRIWQGKRIRGLCDVQNPLTGPLGAAAVFGPQKGATPLQVQQLDQALGHWATRVERDLGRTVDRIPGAGAAGGVGAGLVAFLGATLESGIHLLWQQASLQERIQHCDLIVTGEGRLDEQSSMGKVVGGVLAQAILAQKPLLILCGQATSAARAELATYPIPIHIGVICGDPLNLAEQERIPDEAEAQRQASLYLEQLTAQKFQELLQPGLESTKV</sequence>
<organism evidence="5 6">
    <name type="scientific">Thermostichus vulcanus str. 'Rupite'</name>
    <dbReference type="NCBI Taxonomy" id="2813851"/>
    <lineage>
        <taxon>Bacteria</taxon>
        <taxon>Bacillati</taxon>
        <taxon>Cyanobacteriota</taxon>
        <taxon>Cyanophyceae</taxon>
        <taxon>Thermostichales</taxon>
        <taxon>Thermostichaceae</taxon>
        <taxon>Thermostichus</taxon>
    </lineage>
</organism>
<dbReference type="Gene3D" id="3.40.50.10350">
    <property type="entry name" value="Glycerate kinase, domain 1"/>
    <property type="match status" value="1"/>
</dbReference>
<gene>
    <name evidence="5" type="ORF">JX360_01515</name>
</gene>
<evidence type="ECO:0000256" key="2">
    <source>
        <dbReference type="ARBA" id="ARBA00022679"/>
    </source>
</evidence>
<dbReference type="InterPro" id="IPR018193">
    <property type="entry name" value="Glyc_kinase_flavodox-like_fold"/>
</dbReference>
<dbReference type="PIRSF" id="PIRSF006078">
    <property type="entry name" value="GlxK"/>
    <property type="match status" value="1"/>
</dbReference>
<dbReference type="Pfam" id="PF02595">
    <property type="entry name" value="Gly_kinase"/>
    <property type="match status" value="1"/>
</dbReference>
<dbReference type="GO" id="GO:0016301">
    <property type="term" value="F:kinase activity"/>
    <property type="evidence" value="ECO:0007669"/>
    <property type="project" value="UniProtKB-KW"/>
</dbReference>
<dbReference type="Proteomes" id="UP000830835">
    <property type="component" value="Unassembled WGS sequence"/>
</dbReference>
<dbReference type="PANTHER" id="PTHR21599">
    <property type="entry name" value="GLYCERATE KINASE"/>
    <property type="match status" value="1"/>
</dbReference>
<dbReference type="NCBIfam" id="TIGR00045">
    <property type="entry name" value="glycerate kinase"/>
    <property type="match status" value="1"/>
</dbReference>
<keyword evidence="2 4" id="KW-0808">Transferase</keyword>
<dbReference type="InterPro" id="IPR004381">
    <property type="entry name" value="Glycerate_kinase"/>
</dbReference>
<proteinExistence type="inferred from homology"/>
<evidence type="ECO:0000256" key="1">
    <source>
        <dbReference type="ARBA" id="ARBA00006284"/>
    </source>
</evidence>
<evidence type="ECO:0000256" key="3">
    <source>
        <dbReference type="ARBA" id="ARBA00022777"/>
    </source>
</evidence>
<comment type="caution">
    <text evidence="5">The sequence shown here is derived from an EMBL/GenBank/DDBJ whole genome shotgun (WGS) entry which is preliminary data.</text>
</comment>
<dbReference type="SUPFAM" id="SSF110738">
    <property type="entry name" value="Glycerate kinase I"/>
    <property type="match status" value="1"/>
</dbReference>
<keyword evidence="6" id="KW-1185">Reference proteome</keyword>
<evidence type="ECO:0000256" key="4">
    <source>
        <dbReference type="PIRNR" id="PIRNR006078"/>
    </source>
</evidence>
<dbReference type="PANTHER" id="PTHR21599:SF0">
    <property type="entry name" value="GLYCERATE KINASE"/>
    <property type="match status" value="1"/>
</dbReference>
<dbReference type="InterPro" id="IPR036129">
    <property type="entry name" value="Glycerate_kinase_sf"/>
</dbReference>
<accession>A0ABT0C725</accession>
<dbReference type="EMBL" id="JAFIRA010000002">
    <property type="protein sequence ID" value="MCJ2541593.1"/>
    <property type="molecule type" value="Genomic_DNA"/>
</dbReference>
<evidence type="ECO:0000313" key="5">
    <source>
        <dbReference type="EMBL" id="MCJ2541593.1"/>
    </source>
</evidence>
<protein>
    <submittedName>
        <fullName evidence="5">Glycerate kinase</fullName>
    </submittedName>
</protein>
<reference evidence="5" key="1">
    <citation type="submission" date="2021-02" db="EMBL/GenBank/DDBJ databases">
        <title>The CRISPR/cas machinery reduction and long-range gene transfer in the hot spring cyanobacterium Synechococcus.</title>
        <authorList>
            <person name="Dvorak P."/>
            <person name="Jahodarova E."/>
            <person name="Hasler P."/>
            <person name="Poulickova A."/>
        </authorList>
    </citation>
    <scope>NUCLEOTIDE SEQUENCE</scope>
    <source>
        <strain evidence="5">Rupite</strain>
    </source>
</reference>
<comment type="similarity">
    <text evidence="1 4">Belongs to the glycerate kinase type-1 family.</text>
</comment>
<keyword evidence="3 4" id="KW-0418">Kinase</keyword>
<evidence type="ECO:0000313" key="6">
    <source>
        <dbReference type="Proteomes" id="UP000830835"/>
    </source>
</evidence>